<dbReference type="PANTHER" id="PTHR10366">
    <property type="entry name" value="NAD DEPENDENT EPIMERASE/DEHYDRATASE"/>
    <property type="match status" value="1"/>
</dbReference>
<gene>
    <name evidence="4" type="ORF">BSL78_10029</name>
</gene>
<dbReference type="GO" id="GO:0016616">
    <property type="term" value="F:oxidoreductase activity, acting on the CH-OH group of donors, NAD or NADP as acceptor"/>
    <property type="evidence" value="ECO:0007669"/>
    <property type="project" value="InterPro"/>
</dbReference>
<proteinExistence type="inferred from homology"/>
<organism evidence="4 5">
    <name type="scientific">Stichopus japonicus</name>
    <name type="common">Sea cucumber</name>
    <dbReference type="NCBI Taxonomy" id="307972"/>
    <lineage>
        <taxon>Eukaryota</taxon>
        <taxon>Metazoa</taxon>
        <taxon>Echinodermata</taxon>
        <taxon>Eleutherozoa</taxon>
        <taxon>Echinozoa</taxon>
        <taxon>Holothuroidea</taxon>
        <taxon>Aspidochirotacea</taxon>
        <taxon>Aspidochirotida</taxon>
        <taxon>Stichopodidae</taxon>
        <taxon>Apostichopus</taxon>
    </lineage>
</organism>
<comment type="caution">
    <text evidence="4">The sequence shown here is derived from an EMBL/GenBank/DDBJ whole genome shotgun (WGS) entry which is preliminary data.</text>
</comment>
<dbReference type="GO" id="GO:0006694">
    <property type="term" value="P:steroid biosynthetic process"/>
    <property type="evidence" value="ECO:0007669"/>
    <property type="project" value="InterPro"/>
</dbReference>
<evidence type="ECO:0000256" key="1">
    <source>
        <dbReference type="ARBA" id="ARBA00023002"/>
    </source>
</evidence>
<keyword evidence="1 2" id="KW-0560">Oxidoreductase</keyword>
<dbReference type="AlphaFoldDB" id="A0A2G8KYX7"/>
<evidence type="ECO:0000313" key="4">
    <source>
        <dbReference type="EMBL" id="PIK53110.1"/>
    </source>
</evidence>
<dbReference type="InterPro" id="IPR002225">
    <property type="entry name" value="3Beta_OHSteriod_DH/Estase"/>
</dbReference>
<evidence type="ECO:0000259" key="3">
    <source>
        <dbReference type="Pfam" id="PF01073"/>
    </source>
</evidence>
<dbReference type="Pfam" id="PF01073">
    <property type="entry name" value="3Beta_HSD"/>
    <property type="match status" value="1"/>
</dbReference>
<dbReference type="Proteomes" id="UP000230750">
    <property type="component" value="Unassembled WGS sequence"/>
</dbReference>
<comment type="similarity">
    <text evidence="2">Belongs to the 3-beta-HSD family.</text>
</comment>
<dbReference type="InterPro" id="IPR050425">
    <property type="entry name" value="NAD(P)_dehydrat-like"/>
</dbReference>
<evidence type="ECO:0000256" key="2">
    <source>
        <dbReference type="RuleBase" id="RU004475"/>
    </source>
</evidence>
<dbReference type="PANTHER" id="PTHR10366:SF564">
    <property type="entry name" value="STEROL-4-ALPHA-CARBOXYLATE 3-DEHYDROGENASE, DECARBOXYLATING"/>
    <property type="match status" value="1"/>
</dbReference>
<feature type="domain" description="3-beta hydroxysteroid dehydrogenase/isomerase" evidence="3">
    <location>
        <begin position="47"/>
        <end position="126"/>
    </location>
</feature>
<reference evidence="4 5" key="1">
    <citation type="journal article" date="2017" name="PLoS Biol.">
        <title>The sea cucumber genome provides insights into morphological evolution and visceral regeneration.</title>
        <authorList>
            <person name="Zhang X."/>
            <person name="Sun L."/>
            <person name="Yuan J."/>
            <person name="Sun Y."/>
            <person name="Gao Y."/>
            <person name="Zhang L."/>
            <person name="Li S."/>
            <person name="Dai H."/>
            <person name="Hamel J.F."/>
            <person name="Liu C."/>
            <person name="Yu Y."/>
            <person name="Liu S."/>
            <person name="Lin W."/>
            <person name="Guo K."/>
            <person name="Jin S."/>
            <person name="Xu P."/>
            <person name="Storey K.B."/>
            <person name="Huan P."/>
            <person name="Zhang T."/>
            <person name="Zhou Y."/>
            <person name="Zhang J."/>
            <person name="Lin C."/>
            <person name="Li X."/>
            <person name="Xing L."/>
            <person name="Huo D."/>
            <person name="Sun M."/>
            <person name="Wang L."/>
            <person name="Mercier A."/>
            <person name="Li F."/>
            <person name="Yang H."/>
            <person name="Xiang J."/>
        </authorList>
    </citation>
    <scope>NUCLEOTIDE SEQUENCE [LARGE SCALE GENOMIC DNA]</scope>
    <source>
        <strain evidence="4">Shaxun</strain>
        <tissue evidence="4">Muscle</tissue>
    </source>
</reference>
<keyword evidence="5" id="KW-1185">Reference proteome</keyword>
<dbReference type="STRING" id="307972.A0A2G8KYX7"/>
<dbReference type="InterPro" id="IPR036291">
    <property type="entry name" value="NAD(P)-bd_dom_sf"/>
</dbReference>
<dbReference type="SUPFAM" id="SSF51735">
    <property type="entry name" value="NAD(P)-binding Rossmann-fold domains"/>
    <property type="match status" value="1"/>
</dbReference>
<name>A0A2G8KYX7_STIJA</name>
<dbReference type="Gene3D" id="3.40.50.720">
    <property type="entry name" value="NAD(P)-binding Rossmann-like Domain"/>
    <property type="match status" value="2"/>
</dbReference>
<dbReference type="OrthoDB" id="2735536at2759"/>
<dbReference type="EMBL" id="MRZV01000301">
    <property type="protein sequence ID" value="PIK53110.1"/>
    <property type="molecule type" value="Genomic_DNA"/>
</dbReference>
<accession>A0A2G8KYX7</accession>
<protein>
    <recommendedName>
        <fullName evidence="3">3-beta hydroxysteroid dehydrogenase/isomerase domain-containing protein</fullName>
    </recommendedName>
</protein>
<evidence type="ECO:0000313" key="5">
    <source>
        <dbReference type="Proteomes" id="UP000230750"/>
    </source>
</evidence>
<sequence>MRVLRSLLASVDIILKPRSFVGPAVVSRRGNSSAATKDENVSKRTPGTLELVEADLLSPETWKSAVEGCSHVLHTASPFPFEQPKNAEEVVRPAVDGTLSVLRACKEAGTVKRVVITSSVASVGDKDKFEFCTVLPGFVIGPSVANQAATSLDIVKRIMVGGDPLIPNIAFTWVDVRDVADAHIKCMTLKQAAGQRFLITDKSLTYRDVCKQLYDEFHDQGYSPSLRLAPRLVIRLMSLFDNAARSMNLVWGVVTTYDNSKMKNVLGIQPRDCRQGLIEMAYSLIENGYIEKSPKFKGRKTS</sequence>